<evidence type="ECO:0000313" key="3">
    <source>
        <dbReference type="Proteomes" id="UP000652681"/>
    </source>
</evidence>
<reference evidence="2" key="1">
    <citation type="submission" date="2020-09" db="EMBL/GenBank/DDBJ databases">
        <title>Taishania pollutisoli gen. nov., sp. nov., Isolated from Tetrabromobisphenol A-Contaminated Soil.</title>
        <authorList>
            <person name="Chen Q."/>
        </authorList>
    </citation>
    <scope>NUCLEOTIDE SEQUENCE</scope>
    <source>
        <strain evidence="2">CZZ-1</strain>
    </source>
</reference>
<evidence type="ECO:0000256" key="1">
    <source>
        <dbReference type="SAM" id="Phobius"/>
    </source>
</evidence>
<dbReference type="AlphaFoldDB" id="A0A8J6TSU3"/>
<organism evidence="2 3">
    <name type="scientific">Taishania pollutisoli</name>
    <dbReference type="NCBI Taxonomy" id="2766479"/>
    <lineage>
        <taxon>Bacteria</taxon>
        <taxon>Pseudomonadati</taxon>
        <taxon>Bacteroidota</taxon>
        <taxon>Flavobacteriia</taxon>
        <taxon>Flavobacteriales</taxon>
        <taxon>Crocinitomicaceae</taxon>
        <taxon>Taishania</taxon>
    </lineage>
</organism>
<keyword evidence="1" id="KW-0812">Transmembrane</keyword>
<protein>
    <submittedName>
        <fullName evidence="2">YcxB family protein</fullName>
    </submittedName>
</protein>
<proteinExistence type="predicted"/>
<accession>A0A8J6TSU3</accession>
<sequence>MTVTFNIQEKDLVTLQLFLASISDNIRKKRQKTKYVIPVFYVLIAIVGVVTGQKVAAISFLSGAVLWILFYPLWERKSYRKHFATFIREHMKNRFENTLSMEITNDFLFAREHQNENKTPVSEIERMQEIGELFLIRLKGGSTFFIPKEQIAEQQQLRARLQKLAQHLKVDYTIDNEWKWK</sequence>
<dbReference type="Proteomes" id="UP000652681">
    <property type="component" value="Unassembled WGS sequence"/>
</dbReference>
<name>A0A8J6TSU3_9FLAO</name>
<dbReference type="EMBL" id="JACVEL010000002">
    <property type="protein sequence ID" value="MBC9811754.1"/>
    <property type="molecule type" value="Genomic_DNA"/>
</dbReference>
<gene>
    <name evidence="2" type="ORF">H9Y05_04620</name>
</gene>
<comment type="caution">
    <text evidence="2">The sequence shown here is derived from an EMBL/GenBank/DDBJ whole genome shotgun (WGS) entry which is preliminary data.</text>
</comment>
<keyword evidence="1" id="KW-1133">Transmembrane helix</keyword>
<keyword evidence="1" id="KW-0472">Membrane</keyword>
<feature type="transmembrane region" description="Helical" evidence="1">
    <location>
        <begin position="35"/>
        <end position="51"/>
    </location>
</feature>
<feature type="transmembrane region" description="Helical" evidence="1">
    <location>
        <begin position="57"/>
        <end position="74"/>
    </location>
</feature>
<evidence type="ECO:0000313" key="2">
    <source>
        <dbReference type="EMBL" id="MBC9811754.1"/>
    </source>
</evidence>
<dbReference type="RefSeq" id="WP_163490809.1">
    <property type="nucleotide sequence ID" value="NZ_JACVEL010000002.1"/>
</dbReference>
<keyword evidence="3" id="KW-1185">Reference proteome</keyword>